<organism evidence="2 3">
    <name type="scientific">Sesamum alatum</name>
    <dbReference type="NCBI Taxonomy" id="300844"/>
    <lineage>
        <taxon>Eukaryota</taxon>
        <taxon>Viridiplantae</taxon>
        <taxon>Streptophyta</taxon>
        <taxon>Embryophyta</taxon>
        <taxon>Tracheophyta</taxon>
        <taxon>Spermatophyta</taxon>
        <taxon>Magnoliopsida</taxon>
        <taxon>eudicotyledons</taxon>
        <taxon>Gunneridae</taxon>
        <taxon>Pentapetalae</taxon>
        <taxon>asterids</taxon>
        <taxon>lamiids</taxon>
        <taxon>Lamiales</taxon>
        <taxon>Pedaliaceae</taxon>
        <taxon>Sesamum</taxon>
    </lineage>
</organism>
<proteinExistence type="predicted"/>
<reference evidence="2" key="2">
    <citation type="journal article" date="2024" name="Plant">
        <title>Genomic evolution and insights into agronomic trait innovations of Sesamum species.</title>
        <authorList>
            <person name="Miao H."/>
            <person name="Wang L."/>
            <person name="Qu L."/>
            <person name="Liu H."/>
            <person name="Sun Y."/>
            <person name="Le M."/>
            <person name="Wang Q."/>
            <person name="Wei S."/>
            <person name="Zheng Y."/>
            <person name="Lin W."/>
            <person name="Duan Y."/>
            <person name="Cao H."/>
            <person name="Xiong S."/>
            <person name="Wang X."/>
            <person name="Wei L."/>
            <person name="Li C."/>
            <person name="Ma Q."/>
            <person name="Ju M."/>
            <person name="Zhao R."/>
            <person name="Li G."/>
            <person name="Mu C."/>
            <person name="Tian Q."/>
            <person name="Mei H."/>
            <person name="Zhang T."/>
            <person name="Gao T."/>
            <person name="Zhang H."/>
        </authorList>
    </citation>
    <scope>NUCLEOTIDE SEQUENCE</scope>
    <source>
        <strain evidence="2">3651</strain>
    </source>
</reference>
<keyword evidence="1" id="KW-1133">Transmembrane helix</keyword>
<feature type="transmembrane region" description="Helical" evidence="1">
    <location>
        <begin position="52"/>
        <end position="77"/>
    </location>
</feature>
<dbReference type="EMBL" id="JACGWO010000008">
    <property type="protein sequence ID" value="KAK4420786.1"/>
    <property type="molecule type" value="Genomic_DNA"/>
</dbReference>
<keyword evidence="1" id="KW-0472">Membrane</keyword>
<evidence type="ECO:0000313" key="3">
    <source>
        <dbReference type="Proteomes" id="UP001293254"/>
    </source>
</evidence>
<protein>
    <submittedName>
        <fullName evidence="2">Uncharacterized protein</fullName>
    </submittedName>
</protein>
<keyword evidence="3" id="KW-1185">Reference proteome</keyword>
<name>A0AAE2CFY5_9LAMI</name>
<dbReference type="Proteomes" id="UP001293254">
    <property type="component" value="Unassembled WGS sequence"/>
</dbReference>
<accession>A0AAE2CFY5</accession>
<dbReference type="AlphaFoldDB" id="A0AAE2CFY5"/>
<evidence type="ECO:0000313" key="2">
    <source>
        <dbReference type="EMBL" id="KAK4420786.1"/>
    </source>
</evidence>
<evidence type="ECO:0000256" key="1">
    <source>
        <dbReference type="SAM" id="Phobius"/>
    </source>
</evidence>
<comment type="caution">
    <text evidence="2">The sequence shown here is derived from an EMBL/GenBank/DDBJ whole genome shotgun (WGS) entry which is preliminary data.</text>
</comment>
<sequence length="127" mass="13942">MTHYAHRSDPDMDDLLCVPWYSLDSGFGEVMVTYYAPCSVPDMDVPDAKFPVSLLFLIHVWYLLASGFVEVMVTYYVPQSALDVGVPDAKMRSSALCLQSPILSGRRKLCESVIVCSAIGLAEATSV</sequence>
<keyword evidence="1" id="KW-0812">Transmembrane</keyword>
<reference evidence="2" key="1">
    <citation type="submission" date="2020-06" db="EMBL/GenBank/DDBJ databases">
        <authorList>
            <person name="Li T."/>
            <person name="Hu X."/>
            <person name="Zhang T."/>
            <person name="Song X."/>
            <person name="Zhang H."/>
            <person name="Dai N."/>
            <person name="Sheng W."/>
            <person name="Hou X."/>
            <person name="Wei L."/>
        </authorList>
    </citation>
    <scope>NUCLEOTIDE SEQUENCE</scope>
    <source>
        <strain evidence="2">3651</strain>
        <tissue evidence="2">Leaf</tissue>
    </source>
</reference>
<gene>
    <name evidence="2" type="ORF">Salat_2029100</name>
</gene>